<keyword evidence="1" id="KW-0472">Membrane</keyword>
<proteinExistence type="predicted"/>
<feature type="transmembrane region" description="Helical" evidence="1">
    <location>
        <begin position="75"/>
        <end position="99"/>
    </location>
</feature>
<dbReference type="EMBL" id="JAGRPV010000001">
    <property type="protein sequence ID" value="MDI4647848.1"/>
    <property type="molecule type" value="Genomic_DNA"/>
</dbReference>
<dbReference type="RefSeq" id="WP_282910591.1">
    <property type="nucleotide sequence ID" value="NZ_JAGRPV010000001.1"/>
</dbReference>
<organism evidence="2 3">
    <name type="scientific">Cohnella hashimotonis</name>
    <dbReference type="NCBI Taxonomy" id="2826895"/>
    <lineage>
        <taxon>Bacteria</taxon>
        <taxon>Bacillati</taxon>
        <taxon>Bacillota</taxon>
        <taxon>Bacilli</taxon>
        <taxon>Bacillales</taxon>
        <taxon>Paenibacillaceae</taxon>
        <taxon>Cohnella</taxon>
    </lineage>
</organism>
<keyword evidence="1" id="KW-0812">Transmembrane</keyword>
<feature type="transmembrane region" description="Helical" evidence="1">
    <location>
        <begin position="44"/>
        <end position="63"/>
    </location>
</feature>
<gene>
    <name evidence="2" type="ORF">KB449_23055</name>
</gene>
<evidence type="ECO:0000313" key="2">
    <source>
        <dbReference type="EMBL" id="MDI4647848.1"/>
    </source>
</evidence>
<reference evidence="2" key="1">
    <citation type="submission" date="2023-04" db="EMBL/GenBank/DDBJ databases">
        <title>Comparative genomic analysis of Cohnella hashimotonis sp. nov., isolated from the International Space Station.</title>
        <authorList>
            <person name="Venkateswaran K."/>
            <person name="Simpson A."/>
        </authorList>
    </citation>
    <scope>NUCLEOTIDE SEQUENCE</scope>
    <source>
        <strain evidence="2">F6_2S_P_1</strain>
    </source>
</reference>
<dbReference type="Proteomes" id="UP001161691">
    <property type="component" value="Unassembled WGS sequence"/>
</dbReference>
<evidence type="ECO:0000313" key="3">
    <source>
        <dbReference type="Proteomes" id="UP001161691"/>
    </source>
</evidence>
<name>A0ABT6TLX5_9BACL</name>
<feature type="transmembrane region" description="Helical" evidence="1">
    <location>
        <begin position="105"/>
        <end position="125"/>
    </location>
</feature>
<accession>A0ABT6TLX5</accession>
<evidence type="ECO:0000256" key="1">
    <source>
        <dbReference type="SAM" id="Phobius"/>
    </source>
</evidence>
<comment type="caution">
    <text evidence="2">The sequence shown here is derived from an EMBL/GenBank/DDBJ whole genome shotgun (WGS) entry which is preliminary data.</text>
</comment>
<feature type="transmembrane region" description="Helical" evidence="1">
    <location>
        <begin position="5"/>
        <end position="24"/>
    </location>
</feature>
<sequence>MNSRAVLRLIFFFVLIGVLFFEFVEYLSLVDLMGQYIVPYDPEAYLIKLLGLAVGSLFLNYLFCCIQSRNSLSEWIYLLLMGCMHVIFAVLVSLLGVWLFGDYKYAIVVYWGIDIIHLAIATLFFKRFGENWRQRALNQ</sequence>
<keyword evidence="3" id="KW-1185">Reference proteome</keyword>
<keyword evidence="1" id="KW-1133">Transmembrane helix</keyword>
<protein>
    <submittedName>
        <fullName evidence="2">Uncharacterized protein</fullName>
    </submittedName>
</protein>